<proteinExistence type="predicted"/>
<feature type="region of interest" description="Disordered" evidence="1">
    <location>
        <begin position="278"/>
        <end position="305"/>
    </location>
</feature>
<comment type="caution">
    <text evidence="2">The sequence shown here is derived from an EMBL/GenBank/DDBJ whole genome shotgun (WGS) entry which is preliminary data.</text>
</comment>
<dbReference type="EMBL" id="CAJGYO010000010">
    <property type="protein sequence ID" value="CAD6258040.1"/>
    <property type="molecule type" value="Genomic_DNA"/>
</dbReference>
<feature type="region of interest" description="Disordered" evidence="1">
    <location>
        <begin position="324"/>
        <end position="345"/>
    </location>
</feature>
<keyword evidence="3" id="KW-1185">Reference proteome</keyword>
<feature type="region of interest" description="Disordered" evidence="1">
    <location>
        <begin position="223"/>
        <end position="265"/>
    </location>
</feature>
<protein>
    <submittedName>
        <fullName evidence="2">Uncharacterized protein</fullName>
    </submittedName>
</protein>
<reference evidence="2" key="1">
    <citation type="submission" date="2020-10" db="EMBL/GenBank/DDBJ databases">
        <authorList>
            <person name="Han B."/>
            <person name="Lu T."/>
            <person name="Zhao Q."/>
            <person name="Huang X."/>
            <person name="Zhao Y."/>
        </authorList>
    </citation>
    <scope>NUCLEOTIDE SEQUENCE</scope>
</reference>
<dbReference type="Proteomes" id="UP000604825">
    <property type="component" value="Unassembled WGS sequence"/>
</dbReference>
<sequence>MATTPLPSLAAGGGVEEDAGANTGDEAADVRERDLVLVPKWKPSEDMRNTTGLGRAWSAAVWQQQGPRFQVRHSFKDWSPSGICNELERDKAGERHLSAAFGIKAAVFDTQMLQGGGTHFQRTNVGRLHLETLQRGASREIKIDAVDTRELQTREVLGGEGRIVELEGPAGEVGGDSEPELPDIELQHAADPAVAVQLQIEAAGVQIHHIQIEVAGAQARAPAADAQQAVDEGGEANGGRGPPAVAPALGANAREHGVPRRQEREDVVEDVLREVTDSVSPTRHGRRAGGGVEEDVGANTGDEAADVRERDLVLVLKWKPSKDMRNTMGLGRAWSTAVWQQQGPR</sequence>
<name>A0A811QFP2_9POAL</name>
<dbReference type="AlphaFoldDB" id="A0A811QFP2"/>
<feature type="region of interest" description="Disordered" evidence="1">
    <location>
        <begin position="1"/>
        <end position="31"/>
    </location>
</feature>
<gene>
    <name evidence="2" type="ORF">NCGR_LOCUS41523</name>
</gene>
<evidence type="ECO:0000313" key="3">
    <source>
        <dbReference type="Proteomes" id="UP000604825"/>
    </source>
</evidence>
<evidence type="ECO:0000256" key="1">
    <source>
        <dbReference type="SAM" id="MobiDB-lite"/>
    </source>
</evidence>
<organism evidence="2 3">
    <name type="scientific">Miscanthus lutarioriparius</name>
    <dbReference type="NCBI Taxonomy" id="422564"/>
    <lineage>
        <taxon>Eukaryota</taxon>
        <taxon>Viridiplantae</taxon>
        <taxon>Streptophyta</taxon>
        <taxon>Embryophyta</taxon>
        <taxon>Tracheophyta</taxon>
        <taxon>Spermatophyta</taxon>
        <taxon>Magnoliopsida</taxon>
        <taxon>Liliopsida</taxon>
        <taxon>Poales</taxon>
        <taxon>Poaceae</taxon>
        <taxon>PACMAD clade</taxon>
        <taxon>Panicoideae</taxon>
        <taxon>Andropogonodae</taxon>
        <taxon>Andropogoneae</taxon>
        <taxon>Saccharinae</taxon>
        <taxon>Miscanthus</taxon>
    </lineage>
</organism>
<accession>A0A811QFP2</accession>
<feature type="compositionally biased region" description="Basic and acidic residues" evidence="1">
    <location>
        <begin position="253"/>
        <end position="265"/>
    </location>
</feature>
<evidence type="ECO:0000313" key="2">
    <source>
        <dbReference type="EMBL" id="CAD6258040.1"/>
    </source>
</evidence>